<dbReference type="GO" id="GO:0008240">
    <property type="term" value="F:tripeptidyl-peptidase activity"/>
    <property type="evidence" value="ECO:0007669"/>
    <property type="project" value="TreeGrafter"/>
</dbReference>
<organism evidence="6 7">
    <name type="scientific">Mycolicibacterium mucogenicum</name>
    <name type="common">Mycobacterium mucogenicum</name>
    <dbReference type="NCBI Taxonomy" id="56689"/>
    <lineage>
        <taxon>Bacteria</taxon>
        <taxon>Bacillati</taxon>
        <taxon>Actinomycetota</taxon>
        <taxon>Actinomycetes</taxon>
        <taxon>Mycobacteriales</taxon>
        <taxon>Mycobacteriaceae</taxon>
        <taxon>Mycolicibacterium</taxon>
    </lineage>
</organism>
<evidence type="ECO:0000256" key="2">
    <source>
        <dbReference type="ARBA" id="ARBA00022801"/>
    </source>
</evidence>
<keyword evidence="3" id="KW-0720">Serine protease</keyword>
<keyword evidence="2" id="KW-0378">Hydrolase</keyword>
<dbReference type="PROSITE" id="PS51695">
    <property type="entry name" value="SEDOLISIN"/>
    <property type="match status" value="1"/>
</dbReference>
<dbReference type="PANTHER" id="PTHR14218:SF15">
    <property type="entry name" value="TRIPEPTIDYL-PEPTIDASE 1"/>
    <property type="match status" value="1"/>
</dbReference>
<dbReference type="AlphaFoldDB" id="A0A1A3H4F9"/>
<sequence>MPSPNRTPSRRWLVALALAATLTLVVVNLPTPGRPTTASDQSSGTIDGPFASLLASSTDLGPAHPQRIQLTATLDANHRPDALINWAELQRLSVRWRPGDNWAVVEGNPDRMGAAFGVEVHDYRGRRGQEFYAAPQQPQLPTELQGTVAELGRILSYTPHHDSAPQDPPQGVPERGLTPSHLLSAYHADKLSAAGHTGKGTTVVVFAFNGYDQADLDQFSTTFGLPKFTPTLIGGQPGDERGETTMDLEVIHAIAPDARLVVVNARPTVTGDGAYVKIGELFEQTDRDFPGAIWSLSIGWGCDKLTTAADLAPVRSALAAAEAHGTTAFDASGDLAGLECKGGDDWDSPPGPADIGLDSVASLPEMTNVGGSTLSTDADGRWVDEQAWFNVPLSQGTGGGVSALFDQPRWQAAAANQVDPKRSAGKRMTPDISAVADPYTGVRIVVDKEVVVGGGTSQSAPIWAGLTAVMTQYLTANGGRPIGALNPLLYRIATGAPRPAFRDITLGGNAVDTAGPGYDLVSGLGTPNVENLAENLLLLQKVTQ</sequence>
<dbReference type="InterPro" id="IPR030400">
    <property type="entry name" value="Sedolisin_dom"/>
</dbReference>
<dbReference type="GO" id="GO:0004252">
    <property type="term" value="F:serine-type endopeptidase activity"/>
    <property type="evidence" value="ECO:0007669"/>
    <property type="project" value="InterPro"/>
</dbReference>
<evidence type="ECO:0000313" key="6">
    <source>
        <dbReference type="EMBL" id="OBJ42513.1"/>
    </source>
</evidence>
<dbReference type="STRING" id="56689.GCA_001291445_04574"/>
<gene>
    <name evidence="6" type="ORF">A5630_20590</name>
</gene>
<feature type="region of interest" description="Disordered" evidence="4">
    <location>
        <begin position="158"/>
        <end position="178"/>
    </location>
</feature>
<feature type="domain" description="Peptidase S53" evidence="5">
    <location>
        <begin position="176"/>
        <end position="539"/>
    </location>
</feature>
<dbReference type="SUPFAM" id="SSF54897">
    <property type="entry name" value="Protease propeptides/inhibitors"/>
    <property type="match status" value="1"/>
</dbReference>
<evidence type="ECO:0000313" key="7">
    <source>
        <dbReference type="Proteomes" id="UP000093898"/>
    </source>
</evidence>
<evidence type="ECO:0000256" key="3">
    <source>
        <dbReference type="ARBA" id="ARBA00022825"/>
    </source>
</evidence>
<protein>
    <submittedName>
        <fullName evidence="6">Peptidase S53</fullName>
    </submittedName>
</protein>
<name>A0A1A3H4F9_MYCMU</name>
<dbReference type="PROSITE" id="PS00138">
    <property type="entry name" value="SUBTILASE_SER"/>
    <property type="match status" value="1"/>
</dbReference>
<dbReference type="PANTHER" id="PTHR14218">
    <property type="entry name" value="PROTEASE S8 TRIPEPTIDYL PEPTIDASE I CLN2"/>
    <property type="match status" value="1"/>
</dbReference>
<dbReference type="GO" id="GO:0046872">
    <property type="term" value="F:metal ion binding"/>
    <property type="evidence" value="ECO:0007669"/>
    <property type="project" value="UniProtKB-KW"/>
</dbReference>
<dbReference type="OrthoDB" id="3480681at2"/>
<dbReference type="Proteomes" id="UP000093898">
    <property type="component" value="Unassembled WGS sequence"/>
</dbReference>
<dbReference type="Gene3D" id="3.40.50.200">
    <property type="entry name" value="Peptidase S8/S53 domain"/>
    <property type="match status" value="1"/>
</dbReference>
<proteinExistence type="predicted"/>
<evidence type="ECO:0000256" key="1">
    <source>
        <dbReference type="ARBA" id="ARBA00022670"/>
    </source>
</evidence>
<dbReference type="GO" id="GO:0006508">
    <property type="term" value="P:proteolysis"/>
    <property type="evidence" value="ECO:0007669"/>
    <property type="project" value="UniProtKB-KW"/>
</dbReference>
<evidence type="ECO:0000256" key="4">
    <source>
        <dbReference type="SAM" id="MobiDB-lite"/>
    </source>
</evidence>
<accession>A0A1A3H4F9</accession>
<dbReference type="InterPro" id="IPR036852">
    <property type="entry name" value="Peptidase_S8/S53_dom_sf"/>
</dbReference>
<reference evidence="6 7" key="1">
    <citation type="submission" date="2016-06" db="EMBL/GenBank/DDBJ databases">
        <authorList>
            <person name="Kjaerup R.B."/>
            <person name="Dalgaard T.S."/>
            <person name="Juul-Madsen H.R."/>
        </authorList>
    </citation>
    <scope>NUCLEOTIDE SEQUENCE [LARGE SCALE GENOMIC DNA]</scope>
    <source>
        <strain evidence="6 7">1127319.6</strain>
    </source>
</reference>
<dbReference type="EMBL" id="LZLC01000099">
    <property type="protein sequence ID" value="OBJ42513.1"/>
    <property type="molecule type" value="Genomic_DNA"/>
</dbReference>
<keyword evidence="1" id="KW-0645">Protease</keyword>
<dbReference type="InterPro" id="IPR023828">
    <property type="entry name" value="Peptidase_S8_Ser-AS"/>
</dbReference>
<evidence type="ECO:0000259" key="5">
    <source>
        <dbReference type="PROSITE" id="PS51695"/>
    </source>
</evidence>
<dbReference type="InterPro" id="IPR050819">
    <property type="entry name" value="Tripeptidyl-peptidase_I"/>
</dbReference>
<comment type="caution">
    <text evidence="6">The sequence shown here is derived from an EMBL/GenBank/DDBJ whole genome shotgun (WGS) entry which is preliminary data.</text>
</comment>
<dbReference type="SUPFAM" id="SSF52743">
    <property type="entry name" value="Subtilisin-like"/>
    <property type="match status" value="1"/>
</dbReference>
<dbReference type="RefSeq" id="WP_064980699.1">
    <property type="nucleotide sequence ID" value="NZ_LZLC01000099.1"/>
</dbReference>
<dbReference type="CDD" id="cd04056">
    <property type="entry name" value="Peptidases_S53"/>
    <property type="match status" value="1"/>
</dbReference>